<dbReference type="GO" id="GO:0008360">
    <property type="term" value="P:regulation of cell shape"/>
    <property type="evidence" value="ECO:0007669"/>
    <property type="project" value="UniProtKB-KW"/>
</dbReference>
<evidence type="ECO:0000256" key="9">
    <source>
        <dbReference type="ARBA" id="ARBA00032370"/>
    </source>
</evidence>
<dbReference type="RefSeq" id="WP_121680400.1">
    <property type="nucleotide sequence ID" value="NZ_RCVZ01000005.1"/>
</dbReference>
<evidence type="ECO:0000256" key="13">
    <source>
        <dbReference type="ARBA" id="ARBA00041418"/>
    </source>
</evidence>
<feature type="transmembrane region" description="Helical" evidence="18">
    <location>
        <begin position="78"/>
        <end position="99"/>
    </location>
</feature>
<dbReference type="InterPro" id="IPR001182">
    <property type="entry name" value="FtsW/RodA"/>
</dbReference>
<evidence type="ECO:0000256" key="12">
    <source>
        <dbReference type="ARBA" id="ARBA00041185"/>
    </source>
</evidence>
<dbReference type="GO" id="GO:0032153">
    <property type="term" value="C:cell division site"/>
    <property type="evidence" value="ECO:0007669"/>
    <property type="project" value="TreeGrafter"/>
</dbReference>
<dbReference type="GO" id="GO:0009252">
    <property type="term" value="P:peptidoglycan biosynthetic process"/>
    <property type="evidence" value="ECO:0007669"/>
    <property type="project" value="UniProtKB-KW"/>
</dbReference>
<evidence type="ECO:0000256" key="5">
    <source>
        <dbReference type="ARBA" id="ARBA00022960"/>
    </source>
</evidence>
<evidence type="ECO:0000313" key="19">
    <source>
        <dbReference type="EMBL" id="RLQ95874.1"/>
    </source>
</evidence>
<dbReference type="GO" id="GO:0051301">
    <property type="term" value="P:cell division"/>
    <property type="evidence" value="ECO:0007669"/>
    <property type="project" value="InterPro"/>
</dbReference>
<accession>A0A3L7K084</accession>
<feature type="compositionally biased region" description="Polar residues" evidence="17">
    <location>
        <begin position="387"/>
        <end position="404"/>
    </location>
</feature>
<keyword evidence="8 18" id="KW-0472">Membrane</keyword>
<feature type="transmembrane region" description="Helical" evidence="18">
    <location>
        <begin position="169"/>
        <end position="187"/>
    </location>
</feature>
<dbReference type="Proteomes" id="UP000276770">
    <property type="component" value="Unassembled WGS sequence"/>
</dbReference>
<dbReference type="Pfam" id="PF01098">
    <property type="entry name" value="FTSW_RODA_SPOVE"/>
    <property type="match status" value="1"/>
</dbReference>
<keyword evidence="3" id="KW-0808">Transferase</keyword>
<reference evidence="19 20" key="1">
    <citation type="submission" date="2018-10" db="EMBL/GenBank/DDBJ databases">
        <title>Falsibacillus sp. genome draft.</title>
        <authorList>
            <person name="Shi S."/>
        </authorList>
    </citation>
    <scope>NUCLEOTIDE SEQUENCE [LARGE SCALE GENOMIC DNA]</scope>
    <source>
        <strain evidence="19 20">GY 10110</strain>
    </source>
</reference>
<feature type="transmembrane region" description="Helical" evidence="18">
    <location>
        <begin position="318"/>
        <end position="342"/>
    </location>
</feature>
<dbReference type="GO" id="GO:0008955">
    <property type="term" value="F:peptidoglycan glycosyltransferase activity"/>
    <property type="evidence" value="ECO:0007669"/>
    <property type="project" value="UniProtKB-EC"/>
</dbReference>
<dbReference type="OrthoDB" id="9768187at2"/>
<evidence type="ECO:0000256" key="17">
    <source>
        <dbReference type="SAM" id="MobiDB-lite"/>
    </source>
</evidence>
<dbReference type="GO" id="GO:0005886">
    <property type="term" value="C:plasma membrane"/>
    <property type="evidence" value="ECO:0007669"/>
    <property type="project" value="TreeGrafter"/>
</dbReference>
<feature type="transmembrane region" description="Helical" evidence="18">
    <location>
        <begin position="119"/>
        <end position="134"/>
    </location>
</feature>
<proteinExistence type="inferred from homology"/>
<sequence>MFKKIMKSYDYSLVVVYIILCLFGLVMIYSASMVWAVQQLGLENDYYYNKQKINLVLSFICFIAAAFFPYKAYKSNKFLGMMVLLSILGLFSLFVFGHISNNAQSWIKLGTRMIQPAEFVKLSVIIYLSAVYAKKQAYINEKFNKGVIPPIVFLIFVCFLVAIQPDFGTAAIIFLIGLTIIICSGMNFKNIIRLVVLGLIVALILSPFALLLKDKIFSNERMSRIEVFLDPFADEQGQGYQMVNSYIAIGSGGITGQGLGKSVQKLGYLPEPHTDFIMAIVAEELGVFGVSFVIIGLSFIVLKGILIGMKCRDPFGSLLAIGVSSMIAIQSIINLGGVSGFIPLTGVPLPFISYGGSSILLLSLAMGVLVNVSMFVKYENKYKNPKESTSSLENSQNNVYRVKY</sequence>
<comment type="caution">
    <text evidence="19">The sequence shown here is derived from an EMBL/GenBank/DDBJ whole genome shotgun (WGS) entry which is preliminary data.</text>
</comment>
<dbReference type="EC" id="2.4.99.28" evidence="14"/>
<evidence type="ECO:0000256" key="1">
    <source>
        <dbReference type="ARBA" id="ARBA00004141"/>
    </source>
</evidence>
<evidence type="ECO:0000256" key="7">
    <source>
        <dbReference type="ARBA" id="ARBA00022989"/>
    </source>
</evidence>
<evidence type="ECO:0000256" key="3">
    <source>
        <dbReference type="ARBA" id="ARBA00022679"/>
    </source>
</evidence>
<dbReference type="GO" id="GO:0015648">
    <property type="term" value="F:lipid-linked peptidoglycan transporter activity"/>
    <property type="evidence" value="ECO:0007669"/>
    <property type="project" value="TreeGrafter"/>
</dbReference>
<keyword evidence="20" id="KW-1185">Reference proteome</keyword>
<name>A0A3L7K084_9BACI</name>
<feature type="transmembrane region" description="Helical" evidence="18">
    <location>
        <begin position="285"/>
        <end position="306"/>
    </location>
</feature>
<evidence type="ECO:0000256" key="16">
    <source>
        <dbReference type="ARBA" id="ARBA00049966"/>
    </source>
</evidence>
<feature type="transmembrane region" description="Helical" evidence="18">
    <location>
        <begin position="146"/>
        <end position="163"/>
    </location>
</feature>
<evidence type="ECO:0000256" key="10">
    <source>
        <dbReference type="ARBA" id="ARBA00033270"/>
    </source>
</evidence>
<evidence type="ECO:0000256" key="14">
    <source>
        <dbReference type="ARBA" id="ARBA00044770"/>
    </source>
</evidence>
<comment type="function">
    <text evidence="16">Peptidoglycan polymerase that is essential for cell division.</text>
</comment>
<protein>
    <recommendedName>
        <fullName evidence="12">Probable peptidoglycan glycosyltransferase FtsW</fullName>
        <ecNumber evidence="14">2.4.99.28</ecNumber>
    </recommendedName>
    <alternativeName>
        <fullName evidence="13">Cell division protein FtsW</fullName>
    </alternativeName>
    <alternativeName>
        <fullName evidence="10">Cell wall polymerase</fullName>
    </alternativeName>
    <alternativeName>
        <fullName evidence="9">Peptidoglycan polymerase</fullName>
    </alternativeName>
</protein>
<feature type="region of interest" description="Disordered" evidence="17">
    <location>
        <begin position="385"/>
        <end position="404"/>
    </location>
</feature>
<keyword evidence="2" id="KW-0328">Glycosyltransferase</keyword>
<evidence type="ECO:0000256" key="11">
    <source>
        <dbReference type="ARBA" id="ARBA00038053"/>
    </source>
</evidence>
<feature type="transmembrane region" description="Helical" evidence="18">
    <location>
        <begin position="354"/>
        <end position="376"/>
    </location>
</feature>
<gene>
    <name evidence="19" type="ORF">D9X91_09670</name>
</gene>
<evidence type="ECO:0000256" key="4">
    <source>
        <dbReference type="ARBA" id="ARBA00022692"/>
    </source>
</evidence>
<evidence type="ECO:0000256" key="6">
    <source>
        <dbReference type="ARBA" id="ARBA00022984"/>
    </source>
</evidence>
<evidence type="ECO:0000256" key="8">
    <source>
        <dbReference type="ARBA" id="ARBA00023136"/>
    </source>
</evidence>
<feature type="transmembrane region" description="Helical" evidence="18">
    <location>
        <begin position="12"/>
        <end position="35"/>
    </location>
</feature>
<feature type="transmembrane region" description="Helical" evidence="18">
    <location>
        <begin position="55"/>
        <end position="73"/>
    </location>
</feature>
<keyword evidence="6" id="KW-0573">Peptidoglycan synthesis</keyword>
<organism evidence="19 20">
    <name type="scientific">Falsibacillus albus</name>
    <dbReference type="NCBI Taxonomy" id="2478915"/>
    <lineage>
        <taxon>Bacteria</taxon>
        <taxon>Bacillati</taxon>
        <taxon>Bacillota</taxon>
        <taxon>Bacilli</taxon>
        <taxon>Bacillales</taxon>
        <taxon>Bacillaceae</taxon>
        <taxon>Falsibacillus</taxon>
    </lineage>
</organism>
<comment type="similarity">
    <text evidence="11">Belongs to the SEDS family. FtsW subfamily.</text>
</comment>
<evidence type="ECO:0000256" key="15">
    <source>
        <dbReference type="ARBA" id="ARBA00049902"/>
    </source>
</evidence>
<dbReference type="PANTHER" id="PTHR30474">
    <property type="entry name" value="CELL CYCLE PROTEIN"/>
    <property type="match status" value="1"/>
</dbReference>
<dbReference type="AlphaFoldDB" id="A0A3L7K084"/>
<keyword evidence="5" id="KW-0133">Cell shape</keyword>
<evidence type="ECO:0000256" key="2">
    <source>
        <dbReference type="ARBA" id="ARBA00022676"/>
    </source>
</evidence>
<keyword evidence="4 18" id="KW-0812">Transmembrane</keyword>
<dbReference type="PANTHER" id="PTHR30474:SF2">
    <property type="entry name" value="PEPTIDOGLYCAN GLYCOSYLTRANSFERASE FTSW-RELATED"/>
    <property type="match status" value="1"/>
</dbReference>
<evidence type="ECO:0000256" key="18">
    <source>
        <dbReference type="SAM" id="Phobius"/>
    </source>
</evidence>
<feature type="transmembrane region" description="Helical" evidence="18">
    <location>
        <begin position="194"/>
        <end position="212"/>
    </location>
</feature>
<dbReference type="EMBL" id="RCVZ01000005">
    <property type="protein sequence ID" value="RLQ95874.1"/>
    <property type="molecule type" value="Genomic_DNA"/>
</dbReference>
<evidence type="ECO:0000313" key="20">
    <source>
        <dbReference type="Proteomes" id="UP000276770"/>
    </source>
</evidence>
<comment type="subcellular location">
    <subcellularLocation>
        <location evidence="1">Membrane</location>
        <topology evidence="1">Multi-pass membrane protein</topology>
    </subcellularLocation>
</comment>
<comment type="catalytic activity">
    <reaction evidence="15">
        <text>[GlcNAc-(1-&gt;4)-Mur2Ac(oyl-L-Ala-gamma-D-Glu-L-Lys-D-Ala-D-Ala)](n)-di-trans,octa-cis-undecaprenyl diphosphate + beta-D-GlcNAc-(1-&gt;4)-Mur2Ac(oyl-L-Ala-gamma-D-Glu-L-Lys-D-Ala-D-Ala)-di-trans,octa-cis-undecaprenyl diphosphate = [GlcNAc-(1-&gt;4)-Mur2Ac(oyl-L-Ala-gamma-D-Glu-L-Lys-D-Ala-D-Ala)](n+1)-di-trans,octa-cis-undecaprenyl diphosphate + di-trans,octa-cis-undecaprenyl diphosphate + H(+)</text>
        <dbReference type="Rhea" id="RHEA:23708"/>
        <dbReference type="Rhea" id="RHEA-COMP:9602"/>
        <dbReference type="Rhea" id="RHEA-COMP:9603"/>
        <dbReference type="ChEBI" id="CHEBI:15378"/>
        <dbReference type="ChEBI" id="CHEBI:58405"/>
        <dbReference type="ChEBI" id="CHEBI:60033"/>
        <dbReference type="ChEBI" id="CHEBI:78435"/>
        <dbReference type="EC" id="2.4.99.28"/>
    </reaction>
</comment>
<keyword evidence="7 18" id="KW-1133">Transmembrane helix</keyword>